<dbReference type="CDD" id="cd00383">
    <property type="entry name" value="trans_reg_C"/>
    <property type="match status" value="1"/>
</dbReference>
<dbReference type="RefSeq" id="WP_013120079.1">
    <property type="nucleotide sequence ID" value="NZ_LGTE01000001.1"/>
</dbReference>
<dbReference type="PROSITE" id="PS50110">
    <property type="entry name" value="RESPONSE_REGULATORY"/>
    <property type="match status" value="1"/>
</dbReference>
<evidence type="ECO:0000256" key="1">
    <source>
        <dbReference type="ARBA" id="ARBA00018672"/>
    </source>
</evidence>
<evidence type="ECO:0000259" key="11">
    <source>
        <dbReference type="PROSITE" id="PS51755"/>
    </source>
</evidence>
<dbReference type="InterPro" id="IPR001867">
    <property type="entry name" value="OmpR/PhoB-type_DNA-bd"/>
</dbReference>
<dbReference type="PANTHER" id="PTHR48111">
    <property type="entry name" value="REGULATOR OF RPOS"/>
    <property type="match status" value="1"/>
</dbReference>
<dbReference type="GO" id="GO:0006355">
    <property type="term" value="P:regulation of DNA-templated transcription"/>
    <property type="evidence" value="ECO:0007669"/>
    <property type="project" value="InterPro"/>
</dbReference>
<dbReference type="PATRIC" id="fig|281456.6.peg.156"/>
<evidence type="ECO:0000256" key="2">
    <source>
        <dbReference type="ARBA" id="ARBA00022553"/>
    </source>
</evidence>
<dbReference type="AlphaFoldDB" id="A0A0L6W7J9"/>
<dbReference type="InterPro" id="IPR001789">
    <property type="entry name" value="Sig_transdc_resp-reg_receiver"/>
</dbReference>
<evidence type="ECO:0000256" key="4">
    <source>
        <dbReference type="ARBA" id="ARBA00023015"/>
    </source>
</evidence>
<evidence type="ECO:0000256" key="5">
    <source>
        <dbReference type="ARBA" id="ARBA00023125"/>
    </source>
</evidence>
<dbReference type="Pfam" id="PF00072">
    <property type="entry name" value="Response_reg"/>
    <property type="match status" value="1"/>
</dbReference>
<keyword evidence="2 8" id="KW-0597">Phosphoprotein</keyword>
<dbReference type="CDD" id="cd17574">
    <property type="entry name" value="REC_OmpR"/>
    <property type="match status" value="1"/>
</dbReference>
<dbReference type="Gene3D" id="6.10.250.690">
    <property type="match status" value="1"/>
</dbReference>
<evidence type="ECO:0000256" key="8">
    <source>
        <dbReference type="PROSITE-ProRule" id="PRU00169"/>
    </source>
</evidence>
<dbReference type="InterPro" id="IPR036388">
    <property type="entry name" value="WH-like_DNA-bd_sf"/>
</dbReference>
<dbReference type="FunFam" id="1.10.10.10:FF:000018">
    <property type="entry name" value="DNA-binding response regulator ResD"/>
    <property type="match status" value="1"/>
</dbReference>
<feature type="DNA-binding region" description="OmpR/PhoB-type" evidence="9">
    <location>
        <begin position="130"/>
        <end position="229"/>
    </location>
</feature>
<dbReference type="InterPro" id="IPR039420">
    <property type="entry name" value="WalR-like"/>
</dbReference>
<comment type="function">
    <text evidence="7">May play the central regulatory role in sporulation. It may be an element of the effector pathway responsible for the activation of sporulation genes in response to nutritional stress. Spo0A may act in concert with spo0H (a sigma factor) to control the expression of some genes that are critical to the sporulation process.</text>
</comment>
<name>A0A0L6W7J9_9FIRM</name>
<dbReference type="SUPFAM" id="SSF52172">
    <property type="entry name" value="CheY-like"/>
    <property type="match status" value="1"/>
</dbReference>
<reference evidence="13" key="1">
    <citation type="submission" date="2015-07" db="EMBL/GenBank/DDBJ databases">
        <title>Complete Genome of Thermincola ferriacetica strain Z-0001T.</title>
        <authorList>
            <person name="Lusk B."/>
            <person name="Badalamenti J.P."/>
            <person name="Parameswaran P."/>
            <person name="Bond D.R."/>
            <person name="Torres C.I."/>
        </authorList>
    </citation>
    <scope>NUCLEOTIDE SEQUENCE [LARGE SCALE GENOMIC DNA]</scope>
    <source>
        <strain evidence="13">Z-0001</strain>
    </source>
</reference>
<keyword evidence="3" id="KW-0902">Two-component regulatory system</keyword>
<dbReference type="PANTHER" id="PTHR48111:SF40">
    <property type="entry name" value="PHOSPHATE REGULON TRANSCRIPTIONAL REGULATORY PROTEIN PHOB"/>
    <property type="match status" value="1"/>
</dbReference>
<keyword evidence="6" id="KW-0804">Transcription</keyword>
<comment type="caution">
    <text evidence="12">The sequence shown here is derived from an EMBL/GenBank/DDBJ whole genome shotgun (WGS) entry which is preliminary data.</text>
</comment>
<proteinExistence type="predicted"/>
<feature type="modified residue" description="4-aspartylphosphate" evidence="8">
    <location>
        <position position="54"/>
    </location>
</feature>
<dbReference type="EMBL" id="LGTE01000001">
    <property type="protein sequence ID" value="KNZ71079.1"/>
    <property type="molecule type" value="Genomic_DNA"/>
</dbReference>
<dbReference type="GO" id="GO:0000976">
    <property type="term" value="F:transcription cis-regulatory region binding"/>
    <property type="evidence" value="ECO:0007669"/>
    <property type="project" value="TreeGrafter"/>
</dbReference>
<dbReference type="InterPro" id="IPR011006">
    <property type="entry name" value="CheY-like_superfamily"/>
</dbReference>
<evidence type="ECO:0000256" key="3">
    <source>
        <dbReference type="ARBA" id="ARBA00023012"/>
    </source>
</evidence>
<dbReference type="Proteomes" id="UP000037175">
    <property type="component" value="Unassembled WGS sequence"/>
</dbReference>
<dbReference type="Gene3D" id="1.10.10.10">
    <property type="entry name" value="Winged helix-like DNA-binding domain superfamily/Winged helix DNA-binding domain"/>
    <property type="match status" value="1"/>
</dbReference>
<dbReference type="Gene3D" id="3.40.50.2300">
    <property type="match status" value="1"/>
</dbReference>
<dbReference type="FunFam" id="3.40.50.2300:FF:000001">
    <property type="entry name" value="DNA-binding response regulator PhoB"/>
    <property type="match status" value="1"/>
</dbReference>
<feature type="domain" description="Response regulatory" evidence="10">
    <location>
        <begin position="5"/>
        <end position="118"/>
    </location>
</feature>
<keyword evidence="5 9" id="KW-0238">DNA-binding</keyword>
<evidence type="ECO:0000256" key="9">
    <source>
        <dbReference type="PROSITE-ProRule" id="PRU01091"/>
    </source>
</evidence>
<gene>
    <name evidence="12" type="ORF">Tfer_0154</name>
</gene>
<dbReference type="GO" id="GO:0005829">
    <property type="term" value="C:cytosol"/>
    <property type="evidence" value="ECO:0007669"/>
    <property type="project" value="TreeGrafter"/>
</dbReference>
<feature type="domain" description="OmpR/PhoB-type" evidence="11">
    <location>
        <begin position="130"/>
        <end position="229"/>
    </location>
</feature>
<evidence type="ECO:0000259" key="10">
    <source>
        <dbReference type="PROSITE" id="PS50110"/>
    </source>
</evidence>
<organism evidence="12 13">
    <name type="scientific">Thermincola ferriacetica</name>
    <dbReference type="NCBI Taxonomy" id="281456"/>
    <lineage>
        <taxon>Bacteria</taxon>
        <taxon>Bacillati</taxon>
        <taxon>Bacillota</taxon>
        <taxon>Clostridia</taxon>
        <taxon>Eubacteriales</taxon>
        <taxon>Thermincolaceae</taxon>
        <taxon>Thermincola</taxon>
    </lineage>
</organism>
<keyword evidence="4" id="KW-0805">Transcription regulation</keyword>
<accession>A0A0L6W7J9</accession>
<protein>
    <recommendedName>
        <fullName evidence="1">Stage 0 sporulation protein A homolog</fullName>
    </recommendedName>
</protein>
<dbReference type="SMART" id="SM00862">
    <property type="entry name" value="Trans_reg_C"/>
    <property type="match status" value="1"/>
</dbReference>
<evidence type="ECO:0000256" key="6">
    <source>
        <dbReference type="ARBA" id="ARBA00023163"/>
    </source>
</evidence>
<keyword evidence="13" id="KW-1185">Reference proteome</keyword>
<dbReference type="PROSITE" id="PS51755">
    <property type="entry name" value="OMPR_PHOB"/>
    <property type="match status" value="1"/>
</dbReference>
<evidence type="ECO:0000313" key="13">
    <source>
        <dbReference type="Proteomes" id="UP000037175"/>
    </source>
</evidence>
<dbReference type="GO" id="GO:0000156">
    <property type="term" value="F:phosphorelay response regulator activity"/>
    <property type="evidence" value="ECO:0007669"/>
    <property type="project" value="TreeGrafter"/>
</dbReference>
<dbReference type="SMART" id="SM00448">
    <property type="entry name" value="REC"/>
    <property type="match status" value="1"/>
</dbReference>
<evidence type="ECO:0000313" key="12">
    <source>
        <dbReference type="EMBL" id="KNZ71079.1"/>
    </source>
</evidence>
<evidence type="ECO:0000256" key="7">
    <source>
        <dbReference type="ARBA" id="ARBA00024867"/>
    </source>
</evidence>
<sequence>MERKKILIADDEPKILKFLAGFLQREGFAVATAANGFDALAEFNRWQPDLLVLDVMMPKMDGYEVCRKIREQSNVPIIFLTAKNETFDKIMGLTLGSDDYLTKPFDSAELLLRIRAILRRVADNSSVENKDVIKVPGLVINRATRTVEFEGKEIELTPKEFDLLWLLASHPNQVFTRDQLIYQIWDTEYCEDTGIVTTLVKRLREKIELDTANPRYIKTIRGVGYKFGVKPC</sequence>
<dbReference type="GO" id="GO:0032993">
    <property type="term" value="C:protein-DNA complex"/>
    <property type="evidence" value="ECO:0007669"/>
    <property type="project" value="TreeGrafter"/>
</dbReference>
<dbReference type="Pfam" id="PF00486">
    <property type="entry name" value="Trans_reg_C"/>
    <property type="match status" value="1"/>
</dbReference>